<feature type="region of interest" description="Disordered" evidence="1">
    <location>
        <begin position="1"/>
        <end position="26"/>
    </location>
</feature>
<proteinExistence type="predicted"/>
<reference evidence="3" key="1">
    <citation type="submission" date="2017-03" db="EMBL/GenBank/DDBJ databases">
        <title>Phytopthora megakarya and P. palmivora, two closely related causual agents of cacao black pod achieved similar genome size and gene model numbers by different mechanisms.</title>
        <authorList>
            <person name="Ali S."/>
            <person name="Shao J."/>
            <person name="Larry D.J."/>
            <person name="Kronmiller B."/>
            <person name="Shen D."/>
            <person name="Strem M.D."/>
            <person name="Melnick R.L."/>
            <person name="Guiltinan M.J."/>
            <person name="Tyler B.M."/>
            <person name="Meinhardt L.W."/>
            <person name="Bailey B.A."/>
        </authorList>
    </citation>
    <scope>NUCLEOTIDE SEQUENCE [LARGE SCALE GENOMIC DNA]</scope>
    <source>
        <strain evidence="3">zdho120</strain>
    </source>
</reference>
<evidence type="ECO:0000256" key="1">
    <source>
        <dbReference type="SAM" id="MobiDB-lite"/>
    </source>
</evidence>
<organism evidence="2 3">
    <name type="scientific">Phytophthora megakarya</name>
    <dbReference type="NCBI Taxonomy" id="4795"/>
    <lineage>
        <taxon>Eukaryota</taxon>
        <taxon>Sar</taxon>
        <taxon>Stramenopiles</taxon>
        <taxon>Oomycota</taxon>
        <taxon>Peronosporomycetes</taxon>
        <taxon>Peronosporales</taxon>
        <taxon>Peronosporaceae</taxon>
        <taxon>Phytophthora</taxon>
    </lineage>
</organism>
<evidence type="ECO:0000313" key="3">
    <source>
        <dbReference type="Proteomes" id="UP000198211"/>
    </source>
</evidence>
<dbReference type="EMBL" id="NBNE01000594">
    <property type="protein sequence ID" value="OWZ18390.1"/>
    <property type="molecule type" value="Genomic_DNA"/>
</dbReference>
<dbReference type="OrthoDB" id="412814at2759"/>
<accession>A0A225WNA9</accession>
<name>A0A225WNA9_9STRA</name>
<evidence type="ECO:0000313" key="2">
    <source>
        <dbReference type="EMBL" id="OWZ18390.1"/>
    </source>
</evidence>
<protein>
    <recommendedName>
        <fullName evidence="4">PH domain-containing protein</fullName>
    </recommendedName>
</protein>
<dbReference type="Proteomes" id="UP000198211">
    <property type="component" value="Unassembled WGS sequence"/>
</dbReference>
<sequence>METFAPIQRERPPQGSSSSRPANSGDGKIVFRNTLQLIKPRAHASVTTIQNNEASLYMDDFSLDVPTFVTLASSMKMRACKVFWRRVHVQLICSREPTSDQLRQYSAVLCVRLRRHGFFGSSVLAISLDRRMHPVRMLSTKAKDSRKLKIAIEYGWRSKHVWLRAPNRAVYEQWNDVIRSALQGNGGGFDEEESLAKWVERSGISMMETATTNGLCSFDRVSTDSYGRHCSSSYESDIPDEEWSGEGDALHHELLSTRPQVQKVKYSRIMGMYRE</sequence>
<gene>
    <name evidence="2" type="ORF">PHMEG_0007517</name>
</gene>
<dbReference type="AlphaFoldDB" id="A0A225WNA9"/>
<keyword evidence="3" id="KW-1185">Reference proteome</keyword>
<comment type="caution">
    <text evidence="2">The sequence shown here is derived from an EMBL/GenBank/DDBJ whole genome shotgun (WGS) entry which is preliminary data.</text>
</comment>
<evidence type="ECO:0008006" key="4">
    <source>
        <dbReference type="Google" id="ProtNLM"/>
    </source>
</evidence>